<name>A0ABY6UH57_BIOOC</name>
<protein>
    <submittedName>
        <fullName evidence="2">Uncharacterized protein</fullName>
    </submittedName>
</protein>
<organism evidence="2 3">
    <name type="scientific">Bionectria ochroleuca</name>
    <name type="common">Gliocladium roseum</name>
    <dbReference type="NCBI Taxonomy" id="29856"/>
    <lineage>
        <taxon>Eukaryota</taxon>
        <taxon>Fungi</taxon>
        <taxon>Dikarya</taxon>
        <taxon>Ascomycota</taxon>
        <taxon>Pezizomycotina</taxon>
        <taxon>Sordariomycetes</taxon>
        <taxon>Hypocreomycetidae</taxon>
        <taxon>Hypocreales</taxon>
        <taxon>Bionectriaceae</taxon>
        <taxon>Clonostachys</taxon>
    </lineage>
</organism>
<accession>A0ABY6UH57</accession>
<feature type="signal peptide" evidence="1">
    <location>
        <begin position="1"/>
        <end position="18"/>
    </location>
</feature>
<feature type="chain" id="PRO_5046447606" evidence="1">
    <location>
        <begin position="19"/>
        <end position="211"/>
    </location>
</feature>
<keyword evidence="1" id="KW-0732">Signal</keyword>
<keyword evidence="3" id="KW-1185">Reference proteome</keyword>
<gene>
    <name evidence="2" type="ORF">CLO192961_LOCUS258273</name>
</gene>
<sequence length="211" mass="23904">MVMLKSLIGSGLIAAASAKYPENPGCGDINVLYTGLPAYHPYVVEQGWDPSMVDASIRSDTQNLINAGYNTRNHEVVLMGPEQDISQMEAQFKDVEFHVTGIGYGMRPSKIPEVITRFEDNVFLFNKLVPDTPTVYNYNPNTFLWSVERRFPIKEDCSKRPGKDLGYIEICDERCELTKTSWNLRKAALNKDKDNILFNQAVEMNQLFGKI</sequence>
<dbReference type="EMBL" id="CABFNS010000799">
    <property type="protein sequence ID" value="VUC29342.1"/>
    <property type="molecule type" value="Genomic_DNA"/>
</dbReference>
<evidence type="ECO:0000313" key="2">
    <source>
        <dbReference type="EMBL" id="VUC29342.1"/>
    </source>
</evidence>
<dbReference type="Proteomes" id="UP000766486">
    <property type="component" value="Unassembled WGS sequence"/>
</dbReference>
<comment type="caution">
    <text evidence="2">The sequence shown here is derived from an EMBL/GenBank/DDBJ whole genome shotgun (WGS) entry which is preliminary data.</text>
</comment>
<reference evidence="2 3" key="1">
    <citation type="submission" date="2019-06" db="EMBL/GenBank/DDBJ databases">
        <authorList>
            <person name="Broberg M."/>
        </authorList>
    </citation>
    <scope>NUCLEOTIDE SEQUENCE [LARGE SCALE GENOMIC DNA]</scope>
</reference>
<evidence type="ECO:0000313" key="3">
    <source>
        <dbReference type="Proteomes" id="UP000766486"/>
    </source>
</evidence>
<evidence type="ECO:0000256" key="1">
    <source>
        <dbReference type="SAM" id="SignalP"/>
    </source>
</evidence>
<proteinExistence type="predicted"/>